<evidence type="ECO:0000256" key="4">
    <source>
        <dbReference type="PROSITE-ProRule" id="PRU00175"/>
    </source>
</evidence>
<accession>A0A834ZUM8</accession>
<name>A0A834ZUM8_9POAL</name>
<proteinExistence type="predicted"/>
<dbReference type="GO" id="GO:0005737">
    <property type="term" value="C:cytoplasm"/>
    <property type="evidence" value="ECO:0007669"/>
    <property type="project" value="TreeGrafter"/>
</dbReference>
<protein>
    <recommendedName>
        <fullName evidence="6">RING-type domain-containing protein</fullName>
    </recommendedName>
</protein>
<dbReference type="InterPro" id="IPR001841">
    <property type="entry name" value="Znf_RING"/>
</dbReference>
<dbReference type="SUPFAM" id="SSF57850">
    <property type="entry name" value="RING/U-box"/>
    <property type="match status" value="2"/>
</dbReference>
<dbReference type="Pfam" id="PF13639">
    <property type="entry name" value="zf-RING_2"/>
    <property type="match status" value="1"/>
</dbReference>
<keyword evidence="8" id="KW-1185">Reference proteome</keyword>
<keyword evidence="1" id="KW-0479">Metal-binding</keyword>
<dbReference type="OrthoDB" id="1044861at2759"/>
<dbReference type="InterPro" id="IPR013083">
    <property type="entry name" value="Znf_RING/FYVE/PHD"/>
</dbReference>
<dbReference type="GO" id="GO:0016567">
    <property type="term" value="P:protein ubiquitination"/>
    <property type="evidence" value="ECO:0007669"/>
    <property type="project" value="TreeGrafter"/>
</dbReference>
<dbReference type="PROSITE" id="PS50089">
    <property type="entry name" value="ZF_RING_2"/>
    <property type="match status" value="1"/>
</dbReference>
<dbReference type="EMBL" id="JACEFO010003304">
    <property type="protein sequence ID" value="KAF8641833.1"/>
    <property type="molecule type" value="Genomic_DNA"/>
</dbReference>
<reference evidence="7" key="1">
    <citation type="submission" date="2020-07" db="EMBL/GenBank/DDBJ databases">
        <title>Genome sequence and genetic diversity analysis of an under-domesticated orphan crop, white fonio (Digitaria exilis).</title>
        <authorList>
            <person name="Bennetzen J.L."/>
            <person name="Chen S."/>
            <person name="Ma X."/>
            <person name="Wang X."/>
            <person name="Yssel A.E.J."/>
            <person name="Chaluvadi S.R."/>
            <person name="Johnson M."/>
            <person name="Gangashetty P."/>
            <person name="Hamidou F."/>
            <person name="Sanogo M.D."/>
            <person name="Zwaenepoel A."/>
            <person name="Wallace J."/>
            <person name="Van De Peer Y."/>
            <person name="Van Deynze A."/>
        </authorList>
    </citation>
    <scope>NUCLEOTIDE SEQUENCE</scope>
    <source>
        <tissue evidence="7">Leaves</tissue>
    </source>
</reference>
<gene>
    <name evidence="7" type="ORF">HU200_067533</name>
</gene>
<dbReference type="Proteomes" id="UP000636709">
    <property type="component" value="Unassembled WGS sequence"/>
</dbReference>
<organism evidence="7 8">
    <name type="scientific">Digitaria exilis</name>
    <dbReference type="NCBI Taxonomy" id="1010633"/>
    <lineage>
        <taxon>Eukaryota</taxon>
        <taxon>Viridiplantae</taxon>
        <taxon>Streptophyta</taxon>
        <taxon>Embryophyta</taxon>
        <taxon>Tracheophyta</taxon>
        <taxon>Spermatophyta</taxon>
        <taxon>Magnoliopsida</taxon>
        <taxon>Liliopsida</taxon>
        <taxon>Poales</taxon>
        <taxon>Poaceae</taxon>
        <taxon>PACMAD clade</taxon>
        <taxon>Panicoideae</taxon>
        <taxon>Panicodae</taxon>
        <taxon>Paniceae</taxon>
        <taxon>Anthephorinae</taxon>
        <taxon>Digitaria</taxon>
    </lineage>
</organism>
<evidence type="ECO:0000256" key="5">
    <source>
        <dbReference type="SAM" id="MobiDB-lite"/>
    </source>
</evidence>
<dbReference type="AlphaFoldDB" id="A0A834ZUM8"/>
<evidence type="ECO:0000256" key="1">
    <source>
        <dbReference type="ARBA" id="ARBA00022723"/>
    </source>
</evidence>
<evidence type="ECO:0000256" key="2">
    <source>
        <dbReference type="ARBA" id="ARBA00022771"/>
    </source>
</evidence>
<dbReference type="PANTHER" id="PTHR15710">
    <property type="entry name" value="E3 UBIQUITIN-PROTEIN LIGASE PRAJA"/>
    <property type="match status" value="1"/>
</dbReference>
<dbReference type="GO" id="GO:0008270">
    <property type="term" value="F:zinc ion binding"/>
    <property type="evidence" value="ECO:0007669"/>
    <property type="project" value="UniProtKB-KW"/>
</dbReference>
<feature type="region of interest" description="Disordered" evidence="5">
    <location>
        <begin position="253"/>
        <end position="272"/>
    </location>
</feature>
<keyword evidence="2 4" id="KW-0863">Zinc-finger</keyword>
<dbReference type="GO" id="GO:0061630">
    <property type="term" value="F:ubiquitin protein ligase activity"/>
    <property type="evidence" value="ECO:0007669"/>
    <property type="project" value="TreeGrafter"/>
</dbReference>
<comment type="caution">
    <text evidence="7">The sequence shown here is derived from an EMBL/GenBank/DDBJ whole genome shotgun (WGS) entry which is preliminary data.</text>
</comment>
<feature type="region of interest" description="Disordered" evidence="5">
    <location>
        <begin position="506"/>
        <end position="537"/>
    </location>
</feature>
<feature type="domain" description="RING-type" evidence="6">
    <location>
        <begin position="690"/>
        <end position="735"/>
    </location>
</feature>
<evidence type="ECO:0000256" key="3">
    <source>
        <dbReference type="ARBA" id="ARBA00022833"/>
    </source>
</evidence>
<keyword evidence="3" id="KW-0862">Zinc</keyword>
<evidence type="ECO:0000313" key="8">
    <source>
        <dbReference type="Proteomes" id="UP000636709"/>
    </source>
</evidence>
<dbReference type="Gene3D" id="3.30.40.10">
    <property type="entry name" value="Zinc/RING finger domain, C3HC4 (zinc finger)"/>
    <property type="match status" value="2"/>
</dbReference>
<dbReference type="PANTHER" id="PTHR15710:SF77">
    <property type="entry name" value="RING-H2 FINGER PROTEIN ATL21B"/>
    <property type="match status" value="1"/>
</dbReference>
<sequence>MYYDARFLLQPTMAASSIIVPAAAAQHRSFENAVLQHKLDETMRVLLEQGRHALAQRVLLFLHQRHLHDAMRLLLPNQNDDEPRGGADTAEFHARLDDNVHMMLDLDDDDDDPETFHVFRVLVLMSARETAGFRDYGQPEHYSSFDGNNNNGGFGVVTAAPAAVLAGLEKRTFHTAGENGGGGADVMPCPSRRHQFHPGCIAMWLGVSDMCPLCRHVLVSCAPVASTMVAAEPERADDQVIEQESVVARPDGSMAVDGRRSTTRQPSSPAIPAPKVVDLLASPTMAEEEATTEHALAVSSAKSFCKPSSRPITQPPRLSFFISSPAGPTSSLPLLVADEWTPHVILSLSRSDQPTPFSLPLSLSGAWTPPVSTSFFLSDLAPPPILLGAHAKDSLSRPIYAPPSPCKSRLCRRFAAMTPLGVPPSEAASIPSISVANRLPEHRRRTELRSTTTSVRFRSEKLIVTLAELPSAMARRRSPPSLKPCPQLPKRVSLCLLFLQTNRGEKRSTLAPSPAISDEAPSRNRAAPPPAVPLRRNPEHRHQFDEAMHVLVEQGHHVLVQRVFLFLEQRQLHDTMRLLNNVGDGEHRGGGVSRANTAALGEFHARLADEVGALLDAGCSERDTFHVFPEMVLMAARETAGLRLRDDEEPEPYPYGNGGFGAVPAPAAAVDGLEKRTFHAGEVGGGVTECSICFEDFVDGGEVSVMPCPSLRVHQFHPDCIAMWLGISNMCPLCRHVPITC</sequence>
<evidence type="ECO:0000313" key="7">
    <source>
        <dbReference type="EMBL" id="KAF8641833.1"/>
    </source>
</evidence>
<evidence type="ECO:0000259" key="6">
    <source>
        <dbReference type="PROSITE" id="PS50089"/>
    </source>
</evidence>